<sequence>MAEQWLNYHLKHDSKSPEGPTEMMKYVGTYVKEVLEKRGEIYIERRLDYSPWVPGGFGTSDAVILTDSTIEIMDLKYEKGSVSAMNNPQLRLYGLGAVHKFGRDFKKIRMTIVQPRLNNRHPKY</sequence>
<gene>
    <name evidence="1" type="ORF">SAMN05444392_11183</name>
</gene>
<organism evidence="1 2">
    <name type="scientific">Seinonella peptonophila</name>
    <dbReference type="NCBI Taxonomy" id="112248"/>
    <lineage>
        <taxon>Bacteria</taxon>
        <taxon>Bacillati</taxon>
        <taxon>Bacillota</taxon>
        <taxon>Bacilli</taxon>
        <taxon>Bacillales</taxon>
        <taxon>Thermoactinomycetaceae</taxon>
        <taxon>Seinonella</taxon>
    </lineage>
</organism>
<name>A0A1M5A0K0_9BACL</name>
<dbReference type="Proteomes" id="UP000184476">
    <property type="component" value="Unassembled WGS sequence"/>
</dbReference>
<dbReference type="AlphaFoldDB" id="A0A1M5A0K0"/>
<reference evidence="1 2" key="1">
    <citation type="submission" date="2016-11" db="EMBL/GenBank/DDBJ databases">
        <authorList>
            <person name="Jaros S."/>
            <person name="Januszkiewicz K."/>
            <person name="Wedrychowicz H."/>
        </authorList>
    </citation>
    <scope>NUCLEOTIDE SEQUENCE [LARGE SCALE GENOMIC DNA]</scope>
    <source>
        <strain evidence="1 2">DSM 44666</strain>
    </source>
</reference>
<proteinExistence type="predicted"/>
<evidence type="ECO:0000313" key="2">
    <source>
        <dbReference type="Proteomes" id="UP000184476"/>
    </source>
</evidence>
<dbReference type="InterPro" id="IPR021229">
    <property type="entry name" value="DUF2800"/>
</dbReference>
<protein>
    <recommendedName>
        <fullName evidence="3">PD-(D/E)XK nuclease superfamily protein</fullName>
    </recommendedName>
</protein>
<keyword evidence="2" id="KW-1185">Reference proteome</keyword>
<dbReference type="EMBL" id="FQVL01000011">
    <property type="protein sequence ID" value="SHF23788.1"/>
    <property type="molecule type" value="Genomic_DNA"/>
</dbReference>
<evidence type="ECO:0000313" key="1">
    <source>
        <dbReference type="EMBL" id="SHF23788.1"/>
    </source>
</evidence>
<dbReference type="Pfam" id="PF10926">
    <property type="entry name" value="DUF2800"/>
    <property type="match status" value="1"/>
</dbReference>
<accession>A0A1M5A0K0</accession>
<evidence type="ECO:0008006" key="3">
    <source>
        <dbReference type="Google" id="ProtNLM"/>
    </source>
</evidence>
<dbReference type="STRING" id="112248.SAMN05444392_11183"/>